<organism evidence="5 6">
    <name type="scientific">Aliikangiella marina</name>
    <dbReference type="NCBI Taxonomy" id="1712262"/>
    <lineage>
        <taxon>Bacteria</taxon>
        <taxon>Pseudomonadati</taxon>
        <taxon>Pseudomonadota</taxon>
        <taxon>Gammaproteobacteria</taxon>
        <taxon>Oceanospirillales</taxon>
        <taxon>Pleioneaceae</taxon>
        <taxon>Aliikangiella</taxon>
    </lineage>
</organism>
<dbReference type="RefSeq" id="WP_142944295.1">
    <property type="nucleotide sequence ID" value="NZ_VIKR01000007.1"/>
</dbReference>
<protein>
    <submittedName>
        <fullName evidence="5">HlyD family efflux transporter periplasmic adaptor subunit</fullName>
    </submittedName>
</protein>
<reference evidence="5 6" key="1">
    <citation type="submission" date="2019-06" db="EMBL/GenBank/DDBJ databases">
        <title>Draft genome of Aliikangiella marina GYP-15.</title>
        <authorList>
            <person name="Wang G."/>
        </authorList>
    </citation>
    <scope>NUCLEOTIDE SEQUENCE [LARGE SCALE GENOMIC DNA]</scope>
    <source>
        <strain evidence="5 6">GYP-15</strain>
    </source>
</reference>
<dbReference type="Proteomes" id="UP000317839">
    <property type="component" value="Unassembled WGS sequence"/>
</dbReference>
<evidence type="ECO:0000256" key="4">
    <source>
        <dbReference type="SAM" id="Phobius"/>
    </source>
</evidence>
<comment type="caution">
    <text evidence="5">The sequence shown here is derived from an EMBL/GenBank/DDBJ whole genome shotgun (WGS) entry which is preliminary data.</text>
</comment>
<keyword evidence="4" id="KW-0812">Transmembrane</keyword>
<dbReference type="GO" id="GO:0030313">
    <property type="term" value="C:cell envelope"/>
    <property type="evidence" value="ECO:0007669"/>
    <property type="project" value="UniProtKB-SubCell"/>
</dbReference>
<keyword evidence="6" id="KW-1185">Reference proteome</keyword>
<accession>A0A545T1H2</accession>
<dbReference type="Gene3D" id="1.10.287.470">
    <property type="entry name" value="Helix hairpin bin"/>
    <property type="match status" value="1"/>
</dbReference>
<evidence type="ECO:0000313" key="5">
    <source>
        <dbReference type="EMBL" id="TQV71078.1"/>
    </source>
</evidence>
<evidence type="ECO:0000256" key="3">
    <source>
        <dbReference type="SAM" id="Coils"/>
    </source>
</evidence>
<keyword evidence="2 3" id="KW-0175">Coiled coil</keyword>
<dbReference type="InterPro" id="IPR050465">
    <property type="entry name" value="UPF0194_transport"/>
</dbReference>
<comment type="subcellular location">
    <subcellularLocation>
        <location evidence="1">Cell envelope</location>
    </subcellularLocation>
</comment>
<evidence type="ECO:0000256" key="1">
    <source>
        <dbReference type="ARBA" id="ARBA00004196"/>
    </source>
</evidence>
<dbReference type="Gene3D" id="2.40.50.100">
    <property type="match status" value="1"/>
</dbReference>
<evidence type="ECO:0000313" key="6">
    <source>
        <dbReference type="Proteomes" id="UP000317839"/>
    </source>
</evidence>
<name>A0A545T1H2_9GAMM</name>
<dbReference type="Gene3D" id="2.40.420.20">
    <property type="match status" value="1"/>
</dbReference>
<dbReference type="AlphaFoldDB" id="A0A545T1H2"/>
<feature type="transmembrane region" description="Helical" evidence="4">
    <location>
        <begin position="20"/>
        <end position="37"/>
    </location>
</feature>
<gene>
    <name evidence="5" type="ORF">FLL45_22385</name>
</gene>
<proteinExistence type="predicted"/>
<keyword evidence="4" id="KW-0472">Membrane</keyword>
<dbReference type="OrthoDB" id="9806939at2"/>
<keyword evidence="4" id="KW-1133">Transmembrane helix</keyword>
<dbReference type="EMBL" id="VIKR01000007">
    <property type="protein sequence ID" value="TQV71078.1"/>
    <property type="molecule type" value="Genomic_DNA"/>
</dbReference>
<dbReference type="Gene3D" id="2.40.30.170">
    <property type="match status" value="1"/>
</dbReference>
<evidence type="ECO:0000256" key="2">
    <source>
        <dbReference type="ARBA" id="ARBA00023054"/>
    </source>
</evidence>
<dbReference type="PANTHER" id="PTHR32347">
    <property type="entry name" value="EFFLUX SYSTEM COMPONENT YKNX-RELATED"/>
    <property type="match status" value="1"/>
</dbReference>
<feature type="coiled-coil region" evidence="3">
    <location>
        <begin position="114"/>
        <end position="143"/>
    </location>
</feature>
<sequence>MDIPVVKTKKRIVTPSLKKGLLIGGLLIAVLFSTRFLDVAVPTVNQTDVWISQVKQGEFVREVRGVGVLVPSEIRWIAAASAGRVERILVKPGAYVTNDTVIAELSNPELVSQLQQAIWELDAAEANLLALEAQLQEQTLEQELYVTQAKMALESAKLKEKAERPLAEKNIVSAIDFANTQLSTQQKQTELAIRLKSQKRRADVVEAKLIAERANVRKFKNMVNLFQTQIRALTITADIEGVLQQISVDVGQRINVGGNIARVARPDSLMAELQIQENMVQDLQLDFPVTIDTRNGLVDGLVKRIDPRVQNGNVLIDVELIGKLPKGARPDLSVTGTIIVENIPNTLYIDRPAGTAALSETRLFTLSANQDFAELRKIQLGKASVSSIQVIAGLQDGDAVIVSDMSEFDQHSSIKITQ</sequence>